<feature type="transmembrane region" description="Helical" evidence="1">
    <location>
        <begin position="39"/>
        <end position="60"/>
    </location>
</feature>
<evidence type="ECO:0000313" key="2">
    <source>
        <dbReference type="EMBL" id="SFQ69038.1"/>
    </source>
</evidence>
<gene>
    <name evidence="2" type="ORF">SAMN05421810_11321</name>
</gene>
<dbReference type="Proteomes" id="UP000198727">
    <property type="component" value="Unassembled WGS sequence"/>
</dbReference>
<accession>A0A1I6AK18</accession>
<sequence>MPTSRSRRERRRRWLYCVALPCYLLALSLALLYGERVRWLVIALGPLGALLLVELAREFVGARRRAKNGRG</sequence>
<keyword evidence="3" id="KW-1185">Reference proteome</keyword>
<protein>
    <submittedName>
        <fullName evidence="2">Uncharacterized protein</fullName>
    </submittedName>
</protein>
<keyword evidence="1" id="KW-0812">Transmembrane</keyword>
<dbReference type="EMBL" id="FOWW01000013">
    <property type="protein sequence ID" value="SFQ69038.1"/>
    <property type="molecule type" value="Genomic_DNA"/>
</dbReference>
<reference evidence="3" key="1">
    <citation type="submission" date="2016-10" db="EMBL/GenBank/DDBJ databases">
        <authorList>
            <person name="Varghese N."/>
            <person name="Submissions S."/>
        </authorList>
    </citation>
    <scope>NUCLEOTIDE SEQUENCE [LARGE SCALE GENOMIC DNA]</scope>
    <source>
        <strain evidence="3">CGMCC 4.5579</strain>
    </source>
</reference>
<evidence type="ECO:0000256" key="1">
    <source>
        <dbReference type="SAM" id="Phobius"/>
    </source>
</evidence>
<feature type="transmembrane region" description="Helical" evidence="1">
    <location>
        <begin position="14"/>
        <end position="33"/>
    </location>
</feature>
<keyword evidence="1" id="KW-1133">Transmembrane helix</keyword>
<keyword evidence="1" id="KW-0472">Membrane</keyword>
<evidence type="ECO:0000313" key="3">
    <source>
        <dbReference type="Proteomes" id="UP000198727"/>
    </source>
</evidence>
<dbReference type="AlphaFoldDB" id="A0A1I6AK18"/>
<organism evidence="2 3">
    <name type="scientific">Amycolatopsis arida</name>
    <dbReference type="NCBI Taxonomy" id="587909"/>
    <lineage>
        <taxon>Bacteria</taxon>
        <taxon>Bacillati</taxon>
        <taxon>Actinomycetota</taxon>
        <taxon>Actinomycetes</taxon>
        <taxon>Pseudonocardiales</taxon>
        <taxon>Pseudonocardiaceae</taxon>
        <taxon>Amycolatopsis</taxon>
    </lineage>
</organism>
<proteinExistence type="predicted"/>
<name>A0A1I6AK18_9PSEU</name>